<dbReference type="Gene3D" id="3.40.50.1110">
    <property type="entry name" value="SGNH hydrolase"/>
    <property type="match status" value="1"/>
</dbReference>
<proteinExistence type="predicted"/>
<organism evidence="2 3">
    <name type="scientific">Phreatobacter cathodiphilus</name>
    <dbReference type="NCBI Taxonomy" id="1868589"/>
    <lineage>
        <taxon>Bacteria</taxon>
        <taxon>Pseudomonadati</taxon>
        <taxon>Pseudomonadota</taxon>
        <taxon>Alphaproteobacteria</taxon>
        <taxon>Hyphomicrobiales</taxon>
        <taxon>Phreatobacteraceae</taxon>
        <taxon>Phreatobacter</taxon>
    </lineage>
</organism>
<dbReference type="GO" id="GO:0006629">
    <property type="term" value="P:lipid metabolic process"/>
    <property type="evidence" value="ECO:0007669"/>
    <property type="project" value="InterPro"/>
</dbReference>
<dbReference type="Pfam" id="PF13472">
    <property type="entry name" value="Lipase_GDSL_2"/>
    <property type="match status" value="1"/>
</dbReference>
<dbReference type="EMBL" id="CP027668">
    <property type="protein sequence ID" value="AVO47170.1"/>
    <property type="molecule type" value="Genomic_DNA"/>
</dbReference>
<dbReference type="InterPro" id="IPR036514">
    <property type="entry name" value="SGNH_hydro_sf"/>
</dbReference>
<evidence type="ECO:0000313" key="2">
    <source>
        <dbReference type="EMBL" id="AVO47170.1"/>
    </source>
</evidence>
<sequence>MAPVSAFGKGSSVRQFVIGLTALVLGLGSLPAAAQQARPVNIVALGDSLTAGYGLGPGDAFPVKLQAALRAKGHDVTIQNAGVSGDTSSGGLERLDWAVGEGVDAVILELGANDALRGIDPAVTRRNLDAIIGRLKEKRIAVLLTGMLAPPNMGSAFATAFNPIFPELAAKHGVLFDPFFLEGVAADASLNLSDGMHPNARGVDAVVRRILPKVEELIAEVRSRRGG</sequence>
<keyword evidence="3" id="KW-1185">Reference proteome</keyword>
<dbReference type="CDD" id="cd01822">
    <property type="entry name" value="Lysophospholipase_L1_like"/>
    <property type="match status" value="1"/>
</dbReference>
<accession>A0A2S0NG67</accession>
<protein>
    <submittedName>
        <fullName evidence="2">Arylesterase</fullName>
    </submittedName>
</protein>
<dbReference type="Proteomes" id="UP000237889">
    <property type="component" value="Chromosome"/>
</dbReference>
<dbReference type="PROSITE" id="PS01098">
    <property type="entry name" value="LIPASE_GDSL_SER"/>
    <property type="match status" value="1"/>
</dbReference>
<dbReference type="SUPFAM" id="SSF52266">
    <property type="entry name" value="SGNH hydrolase"/>
    <property type="match status" value="1"/>
</dbReference>
<dbReference type="InterPro" id="IPR051532">
    <property type="entry name" value="Ester_Hydrolysis_Enzymes"/>
</dbReference>
<feature type="domain" description="SGNH hydrolase-type esterase" evidence="1">
    <location>
        <begin position="44"/>
        <end position="203"/>
    </location>
</feature>
<evidence type="ECO:0000259" key="1">
    <source>
        <dbReference type="Pfam" id="PF13472"/>
    </source>
</evidence>
<dbReference type="OrthoDB" id="9786188at2"/>
<gene>
    <name evidence="2" type="ORF">C6569_20145</name>
</gene>
<dbReference type="PANTHER" id="PTHR30383:SF24">
    <property type="entry name" value="THIOESTERASE 1_PROTEASE 1_LYSOPHOSPHOLIPASE L1"/>
    <property type="match status" value="1"/>
</dbReference>
<name>A0A2S0NG67_9HYPH</name>
<dbReference type="InterPro" id="IPR008265">
    <property type="entry name" value="Lipase_GDSL_AS"/>
</dbReference>
<evidence type="ECO:0000313" key="3">
    <source>
        <dbReference type="Proteomes" id="UP000237889"/>
    </source>
</evidence>
<dbReference type="PANTHER" id="PTHR30383">
    <property type="entry name" value="THIOESTERASE 1/PROTEASE 1/LYSOPHOSPHOLIPASE L1"/>
    <property type="match status" value="1"/>
</dbReference>
<reference evidence="2 3" key="1">
    <citation type="submission" date="2018-03" db="EMBL/GenBank/DDBJ databases">
        <title>Genome sequencing of Phreatobacter sp.</title>
        <authorList>
            <person name="Kim S.-J."/>
            <person name="Heo J."/>
            <person name="Kwon S.-W."/>
        </authorList>
    </citation>
    <scope>NUCLEOTIDE SEQUENCE [LARGE SCALE GENOMIC DNA]</scope>
    <source>
        <strain evidence="2 3">S-12</strain>
    </source>
</reference>
<dbReference type="GO" id="GO:0004622">
    <property type="term" value="F:phosphatidylcholine lysophospholipase activity"/>
    <property type="evidence" value="ECO:0007669"/>
    <property type="project" value="TreeGrafter"/>
</dbReference>
<dbReference type="InterPro" id="IPR013830">
    <property type="entry name" value="SGNH_hydro"/>
</dbReference>
<dbReference type="KEGG" id="phr:C6569_20145"/>
<dbReference type="AlphaFoldDB" id="A0A2S0NG67"/>